<keyword evidence="3" id="KW-1185">Reference proteome</keyword>
<name>A0A1L7WF10_9HELO</name>
<feature type="domain" description="Dienelactone hydrolase" evidence="1">
    <location>
        <begin position="38"/>
        <end position="252"/>
    </location>
</feature>
<evidence type="ECO:0000313" key="3">
    <source>
        <dbReference type="Proteomes" id="UP000184330"/>
    </source>
</evidence>
<organism evidence="2 3">
    <name type="scientific">Phialocephala subalpina</name>
    <dbReference type="NCBI Taxonomy" id="576137"/>
    <lineage>
        <taxon>Eukaryota</taxon>
        <taxon>Fungi</taxon>
        <taxon>Dikarya</taxon>
        <taxon>Ascomycota</taxon>
        <taxon>Pezizomycotina</taxon>
        <taxon>Leotiomycetes</taxon>
        <taxon>Helotiales</taxon>
        <taxon>Mollisiaceae</taxon>
        <taxon>Phialocephala</taxon>
        <taxon>Phialocephala fortinii species complex</taxon>
    </lineage>
</organism>
<dbReference type="OrthoDB" id="2147163at2759"/>
<dbReference type="GO" id="GO:0016787">
    <property type="term" value="F:hydrolase activity"/>
    <property type="evidence" value="ECO:0007669"/>
    <property type="project" value="InterPro"/>
</dbReference>
<dbReference type="AlphaFoldDB" id="A0A1L7WF10"/>
<dbReference type="Gene3D" id="3.40.50.1820">
    <property type="entry name" value="alpha/beta hydrolase"/>
    <property type="match status" value="1"/>
</dbReference>
<dbReference type="STRING" id="576137.A0A1L7WF10"/>
<proteinExistence type="predicted"/>
<dbReference type="InterPro" id="IPR002925">
    <property type="entry name" value="Dienelactn_hydro"/>
</dbReference>
<dbReference type="Proteomes" id="UP000184330">
    <property type="component" value="Unassembled WGS sequence"/>
</dbReference>
<dbReference type="InterPro" id="IPR029058">
    <property type="entry name" value="AB_hydrolase_fold"/>
</dbReference>
<evidence type="ECO:0000259" key="1">
    <source>
        <dbReference type="Pfam" id="PF01738"/>
    </source>
</evidence>
<dbReference type="EMBL" id="FJOG01000001">
    <property type="protein sequence ID" value="CZR51328.1"/>
    <property type="molecule type" value="Genomic_DNA"/>
</dbReference>
<evidence type="ECO:0000313" key="2">
    <source>
        <dbReference type="EMBL" id="CZR51328.1"/>
    </source>
</evidence>
<dbReference type="PANTHER" id="PTHR47668:SF1">
    <property type="entry name" value="DIENELACTONE HYDROLASE DOMAIN-CONTAINING PROTEIN-RELATED"/>
    <property type="match status" value="1"/>
</dbReference>
<protein>
    <recommendedName>
        <fullName evidence="1">Dienelactone hydrolase domain-containing protein</fullName>
    </recommendedName>
</protein>
<sequence>MADIPNEQCCTIPPFKSDYKPVGRTITLQVPGGEDLPVYVTGSEGAKIALVGIYDIFGVHPNTQQGADHLAQQCGFQVLLPDFFRGKGWDMNDMPPKEGREKMQAYIQSIGSWEIVGPDLLATVEHLKRQGVESIGAYGFCFGGKKLAQAAASPAHSTLFNAVALVHPTNLSPSDGDLFTVPVALIPSGGEDQTVMNAIWEKLQEKEIAGKCVRKDFLEGHHGFASSRSDWNNPKLAGMARDAYEVMRGFFAANL</sequence>
<dbReference type="PANTHER" id="PTHR47668">
    <property type="entry name" value="DIENELACTONE HYDROLASE FAMILY PROTEIN (AFU_ORTHOLOGUE AFUA_6G01940)"/>
    <property type="match status" value="1"/>
</dbReference>
<reference evidence="2 3" key="1">
    <citation type="submission" date="2016-03" db="EMBL/GenBank/DDBJ databases">
        <authorList>
            <person name="Ploux O."/>
        </authorList>
    </citation>
    <scope>NUCLEOTIDE SEQUENCE [LARGE SCALE GENOMIC DNA]</scope>
    <source>
        <strain evidence="2 3">UAMH 11012</strain>
    </source>
</reference>
<dbReference type="SUPFAM" id="SSF53474">
    <property type="entry name" value="alpha/beta-Hydrolases"/>
    <property type="match status" value="1"/>
</dbReference>
<accession>A0A1L7WF10</accession>
<dbReference type="Pfam" id="PF01738">
    <property type="entry name" value="DLH"/>
    <property type="match status" value="1"/>
</dbReference>
<gene>
    <name evidence="2" type="ORF">PAC_01203</name>
</gene>